<dbReference type="HOGENOM" id="CLU_166725_0_0_6"/>
<name>Q7N410_PHOLL</name>
<dbReference type="EMBL" id="BX571867">
    <property type="protein sequence ID" value="CAE14921.1"/>
    <property type="molecule type" value="Genomic_DNA"/>
</dbReference>
<organism evidence="1 2">
    <name type="scientific">Photorhabdus laumondii subsp. laumondii (strain DSM 15139 / CIP 105565 / TT01)</name>
    <name type="common">Photorhabdus luminescens subsp. laumondii</name>
    <dbReference type="NCBI Taxonomy" id="243265"/>
    <lineage>
        <taxon>Bacteria</taxon>
        <taxon>Pseudomonadati</taxon>
        <taxon>Pseudomonadota</taxon>
        <taxon>Gammaproteobacteria</taxon>
        <taxon>Enterobacterales</taxon>
        <taxon>Morganellaceae</taxon>
        <taxon>Photorhabdus</taxon>
    </lineage>
</organism>
<gene>
    <name evidence="1" type="ordered locus">plu2547</name>
</gene>
<reference evidence="2" key="1">
    <citation type="journal article" date="2003" name="Nat. Biotechnol.">
        <title>The genome sequence of the entomopathogenic bacterium Photorhabdus luminescens.</title>
        <authorList>
            <person name="Duchaud E."/>
            <person name="Rusniok C."/>
            <person name="Frangeul L."/>
            <person name="Buchrieser C."/>
            <person name="Givaudan A."/>
            <person name="Taourit S."/>
            <person name="Bocs S."/>
            <person name="Boursaux-Eude C."/>
            <person name="Chandler M."/>
            <person name="Charles J.-F."/>
            <person name="Dassa E."/>
            <person name="Derose R."/>
            <person name="Derzelle S."/>
            <person name="Freyssinet G."/>
            <person name="Gaudriault S."/>
            <person name="Medigue C."/>
            <person name="Lanois A."/>
            <person name="Powell K."/>
            <person name="Siguier P."/>
            <person name="Vincent R."/>
            <person name="Wingate V."/>
            <person name="Zouine M."/>
            <person name="Glaser P."/>
            <person name="Boemare N."/>
            <person name="Danchin A."/>
            <person name="Kunst F."/>
        </authorList>
    </citation>
    <scope>NUCLEOTIDE SEQUENCE [LARGE SCALE GENOMIC DNA]</scope>
    <source>
        <strain evidence="2">DSM 15139 / CIP 105565 / TT01</strain>
    </source>
</reference>
<dbReference type="GeneID" id="93366708"/>
<sequence>MSRFFNFASKNKIGLDGPDIVPYQSAQMKNTYPFFNRYKGKLDLVAMAVQEPTLTYTNPKTKKAFTQEEFTNFAENDLGANIIFWSTTTPRLKQ</sequence>
<evidence type="ECO:0000313" key="2">
    <source>
        <dbReference type="Proteomes" id="UP000002514"/>
    </source>
</evidence>
<dbReference type="AlphaFoldDB" id="Q7N410"/>
<dbReference type="Proteomes" id="UP000002514">
    <property type="component" value="Chromosome"/>
</dbReference>
<dbReference type="eggNOG" id="ENOG502Z7W9">
    <property type="taxonomic scope" value="Bacteria"/>
</dbReference>
<keyword evidence="2" id="KW-1185">Reference proteome</keyword>
<dbReference type="STRING" id="243265.plu2547"/>
<protein>
    <submittedName>
        <fullName evidence="1">Photorhabdus luminescens subsp. laumondii TTO1 complete genome segment 9/17</fullName>
    </submittedName>
</protein>
<proteinExistence type="predicted"/>
<evidence type="ECO:0000313" key="1">
    <source>
        <dbReference type="EMBL" id="CAE14921.1"/>
    </source>
</evidence>
<dbReference type="KEGG" id="plu:plu2547"/>
<accession>Q7N410</accession>
<dbReference type="RefSeq" id="WP_011146770.1">
    <property type="nucleotide sequence ID" value="NC_005126.1"/>
</dbReference>